<protein>
    <submittedName>
        <fullName evidence="3">YceI family protein</fullName>
    </submittedName>
</protein>
<keyword evidence="4" id="KW-1185">Reference proteome</keyword>
<dbReference type="InterPro" id="IPR007372">
    <property type="entry name" value="Lipid/polyisoprenoid-bd_YceI"/>
</dbReference>
<organism evidence="3 4">
    <name type="scientific">Pedobacter cryotolerans</name>
    <dbReference type="NCBI Taxonomy" id="2571270"/>
    <lineage>
        <taxon>Bacteria</taxon>
        <taxon>Pseudomonadati</taxon>
        <taxon>Bacteroidota</taxon>
        <taxon>Sphingobacteriia</taxon>
        <taxon>Sphingobacteriales</taxon>
        <taxon>Sphingobacteriaceae</taxon>
        <taxon>Pedobacter</taxon>
    </lineage>
</organism>
<name>A0A4V5P0C1_9SPHI</name>
<dbReference type="AlphaFoldDB" id="A0A4V5P0C1"/>
<dbReference type="EMBL" id="SWBO01000014">
    <property type="protein sequence ID" value="TKB97123.1"/>
    <property type="molecule type" value="Genomic_DNA"/>
</dbReference>
<evidence type="ECO:0000313" key="3">
    <source>
        <dbReference type="EMBL" id="TKB97123.1"/>
    </source>
</evidence>
<reference evidence="3 4" key="1">
    <citation type="submission" date="2019-04" db="EMBL/GenBank/DDBJ databases">
        <title>Pedobacter sp. AR-2-6 sp. nov., isolated from Arctic soil.</title>
        <authorList>
            <person name="Dahal R.H."/>
            <person name="Kim D.-U."/>
        </authorList>
    </citation>
    <scope>NUCLEOTIDE SEQUENCE [LARGE SCALE GENOMIC DNA]</scope>
    <source>
        <strain evidence="3 4">AR-2-6</strain>
    </source>
</reference>
<feature type="transmembrane region" description="Helical" evidence="1">
    <location>
        <begin position="6"/>
        <end position="30"/>
    </location>
</feature>
<dbReference type="Proteomes" id="UP000310477">
    <property type="component" value="Unassembled WGS sequence"/>
</dbReference>
<proteinExistence type="predicted"/>
<keyword evidence="1" id="KW-1133">Transmembrane helix</keyword>
<sequence length="203" mass="22524">MKTNQLIHYGWIILKVSIVLFMLSPMMLMAQSSYKLASSKDNTIKVLGKSNVHDWTMVAKGLESSGSFKFNSNNELVDLTSFRFSVLAKSLKSDKTSMDERTYKAMKADQFPKVTYQLTFATVTMVQANKYSIQTSGNLTIAGKTQVIAMKVMALVNADGSITCHGQENLILTDYGIQPPSFMLGAMKVGNDLSIQFNLTYTK</sequence>
<accession>A0A4V5P0C1</accession>
<keyword evidence="1" id="KW-0812">Transmembrane</keyword>
<evidence type="ECO:0000259" key="2">
    <source>
        <dbReference type="Pfam" id="PF04264"/>
    </source>
</evidence>
<dbReference type="Gene3D" id="2.40.128.110">
    <property type="entry name" value="Lipid/polyisoprenoid-binding, YceI-like"/>
    <property type="match status" value="1"/>
</dbReference>
<dbReference type="OrthoDB" id="9794147at2"/>
<evidence type="ECO:0000313" key="4">
    <source>
        <dbReference type="Proteomes" id="UP000310477"/>
    </source>
</evidence>
<keyword evidence="1" id="KW-0472">Membrane</keyword>
<comment type="caution">
    <text evidence="3">The sequence shown here is derived from an EMBL/GenBank/DDBJ whole genome shotgun (WGS) entry which is preliminary data.</text>
</comment>
<dbReference type="Pfam" id="PF04264">
    <property type="entry name" value="YceI"/>
    <property type="match status" value="1"/>
</dbReference>
<dbReference type="RefSeq" id="WP_136878322.1">
    <property type="nucleotide sequence ID" value="NZ_SWBO01000014.1"/>
</dbReference>
<feature type="domain" description="Lipid/polyisoprenoid-binding YceI-like" evidence="2">
    <location>
        <begin position="63"/>
        <end position="200"/>
    </location>
</feature>
<gene>
    <name evidence="3" type="ORF">FA045_17195</name>
</gene>
<dbReference type="InterPro" id="IPR036761">
    <property type="entry name" value="TTHA0802/YceI-like_sf"/>
</dbReference>
<dbReference type="SUPFAM" id="SSF101874">
    <property type="entry name" value="YceI-like"/>
    <property type="match status" value="1"/>
</dbReference>
<evidence type="ECO:0000256" key="1">
    <source>
        <dbReference type="SAM" id="Phobius"/>
    </source>
</evidence>